<protein>
    <submittedName>
        <fullName evidence="2">Uncharacterized protein</fullName>
    </submittedName>
</protein>
<evidence type="ECO:0000256" key="1">
    <source>
        <dbReference type="SAM" id="MobiDB-lite"/>
    </source>
</evidence>
<dbReference type="EMBL" id="CABVPY010000047">
    <property type="protein sequence ID" value="VWC16804.1"/>
    <property type="molecule type" value="Genomic_DNA"/>
</dbReference>
<feature type="region of interest" description="Disordered" evidence="1">
    <location>
        <begin position="1"/>
        <end position="20"/>
    </location>
</feature>
<dbReference type="AlphaFoldDB" id="A0A6P2Q1X0"/>
<gene>
    <name evidence="2" type="ORF">BLA6863_05645</name>
</gene>
<dbReference type="Proteomes" id="UP000494170">
    <property type="component" value="Unassembled WGS sequence"/>
</dbReference>
<sequence>MPANGHHSDDNRGRAGATYRARRVGGTQESAIGGRAFTRQRRRSLTALEDYPEQQTFDLRAISSLRVHDFVPVEPDVDSLTIIIGLKCAHRLRSTEDAVRTVDVMRDVDMPPRPHGFRGGCPDQRTSAPRQHQINRKEGFNAVSAPFAKSGNRNPPASPTGNPHGRVGQCPDAVSMQHRDDSRRQPDIDWIAHLRLWDRKCLHDAVRPCRGFALAGPFSPVAHWNGCTRSSR</sequence>
<proteinExistence type="predicted"/>
<evidence type="ECO:0000313" key="3">
    <source>
        <dbReference type="Proteomes" id="UP000494170"/>
    </source>
</evidence>
<feature type="region of interest" description="Disordered" evidence="1">
    <location>
        <begin position="145"/>
        <end position="183"/>
    </location>
</feature>
<feature type="region of interest" description="Disordered" evidence="1">
    <location>
        <begin position="107"/>
        <end position="132"/>
    </location>
</feature>
<organism evidence="2 3">
    <name type="scientific">Burkholderia lata (strain ATCC 17760 / DSM 23089 / LMG 22485 / NCIMB 9086 / R18194 / 383)</name>
    <dbReference type="NCBI Taxonomy" id="482957"/>
    <lineage>
        <taxon>Bacteria</taxon>
        <taxon>Pseudomonadati</taxon>
        <taxon>Pseudomonadota</taxon>
        <taxon>Betaproteobacteria</taxon>
        <taxon>Burkholderiales</taxon>
        <taxon>Burkholderiaceae</taxon>
        <taxon>Burkholderia</taxon>
        <taxon>Burkholderia cepacia complex</taxon>
    </lineage>
</organism>
<name>A0A6P2Q1X0_BURL3</name>
<feature type="compositionally biased region" description="Basic and acidic residues" evidence="1">
    <location>
        <begin position="1"/>
        <end position="13"/>
    </location>
</feature>
<evidence type="ECO:0000313" key="2">
    <source>
        <dbReference type="EMBL" id="VWC16804.1"/>
    </source>
</evidence>
<accession>A0A6P2Q1X0</accession>
<reference evidence="2 3" key="1">
    <citation type="submission" date="2019-09" db="EMBL/GenBank/DDBJ databases">
        <authorList>
            <person name="Depoorter E."/>
        </authorList>
    </citation>
    <scope>NUCLEOTIDE SEQUENCE [LARGE SCALE GENOMIC DNA]</scope>
    <source>
        <strain evidence="2">LMG 6863</strain>
    </source>
</reference>
<feature type="compositionally biased region" description="Polar residues" evidence="1">
    <location>
        <begin position="151"/>
        <end position="161"/>
    </location>
</feature>